<evidence type="ECO:0000313" key="12">
    <source>
        <dbReference type="EMBL" id="AOG17764.1"/>
    </source>
</evidence>
<feature type="region of interest" description="Disordered" evidence="11">
    <location>
        <begin position="456"/>
        <end position="522"/>
    </location>
</feature>
<dbReference type="FunFam" id="3.40.50.150:FF:000051">
    <property type="entry name" value="tRNA (guanine(26)-N(2))-dimethyltransferase"/>
    <property type="match status" value="1"/>
</dbReference>
<evidence type="ECO:0000256" key="3">
    <source>
        <dbReference type="ARBA" id="ARBA00022679"/>
    </source>
</evidence>
<dbReference type="GO" id="GO:0002940">
    <property type="term" value="P:tRNA N2-guanine methylation"/>
    <property type="evidence" value="ECO:0007669"/>
    <property type="project" value="TreeGrafter"/>
</dbReference>
<keyword evidence="2 10" id="KW-0489">Methyltransferase</keyword>
<evidence type="ECO:0000256" key="5">
    <source>
        <dbReference type="ARBA" id="ARBA00022694"/>
    </source>
</evidence>
<evidence type="ECO:0000256" key="10">
    <source>
        <dbReference type="PROSITE-ProRule" id="PRU00958"/>
    </source>
</evidence>
<dbReference type="GO" id="GO:0160104">
    <property type="term" value="F:tRNA (guanine(26)-N2)-dimethyltransferase activity"/>
    <property type="evidence" value="ECO:0007669"/>
    <property type="project" value="UniProtKB-EC"/>
</dbReference>
<dbReference type="Pfam" id="PF02104">
    <property type="entry name" value="SURF1"/>
    <property type="match status" value="1"/>
</dbReference>
<dbReference type="SUPFAM" id="SSF53335">
    <property type="entry name" value="S-adenosyl-L-methionine-dependent methyltransferases"/>
    <property type="match status" value="1"/>
</dbReference>
<name>A0A1B3PDF9_9DIPT</name>
<dbReference type="PROSITE" id="PS50895">
    <property type="entry name" value="SURF1"/>
    <property type="match status" value="1"/>
</dbReference>
<dbReference type="Gene3D" id="3.40.50.150">
    <property type="entry name" value="Vaccinia Virus protein VP39"/>
    <property type="match status" value="1"/>
</dbReference>
<evidence type="ECO:0000256" key="2">
    <source>
        <dbReference type="ARBA" id="ARBA00022603"/>
    </source>
</evidence>
<evidence type="ECO:0000256" key="11">
    <source>
        <dbReference type="SAM" id="MobiDB-lite"/>
    </source>
</evidence>
<feature type="non-terminal residue" evidence="12">
    <location>
        <position position="761"/>
    </location>
</feature>
<dbReference type="PANTHER" id="PTHR10631">
    <property type="entry name" value="N 2 ,N 2 -DIMETHYLGUANOSINE TRNA METHYLTRANSFERASE"/>
    <property type="match status" value="1"/>
</dbReference>
<proteinExistence type="evidence at transcript level"/>
<dbReference type="PANTHER" id="PTHR10631:SF3">
    <property type="entry name" value="TRNA (GUANINE(26)-N(2))-DIMETHYLTRANSFERASE"/>
    <property type="match status" value="1"/>
</dbReference>
<dbReference type="InterPro" id="IPR002994">
    <property type="entry name" value="Surf1/Shy1"/>
</dbReference>
<accession>A0A1B3PDF9</accession>
<dbReference type="EC" id="2.1.1.216" evidence="7"/>
<dbReference type="PROSITE" id="PS51626">
    <property type="entry name" value="SAM_MT_TRM1"/>
    <property type="match status" value="1"/>
</dbReference>
<evidence type="ECO:0000256" key="9">
    <source>
        <dbReference type="ARBA" id="ARBA00074266"/>
    </source>
</evidence>
<organism evidence="12">
    <name type="scientific">Polypedilum nubifer</name>
    <dbReference type="NCBI Taxonomy" id="54969"/>
    <lineage>
        <taxon>Eukaryota</taxon>
        <taxon>Metazoa</taxon>
        <taxon>Ecdysozoa</taxon>
        <taxon>Arthropoda</taxon>
        <taxon>Hexapoda</taxon>
        <taxon>Insecta</taxon>
        <taxon>Pterygota</taxon>
        <taxon>Neoptera</taxon>
        <taxon>Endopterygota</taxon>
        <taxon>Diptera</taxon>
        <taxon>Nematocera</taxon>
        <taxon>Chironomoidea</taxon>
        <taxon>Chironomidae</taxon>
        <taxon>Chironominae</taxon>
        <taxon>Polypedilum</taxon>
        <taxon>Polypedilum</taxon>
    </lineage>
</organism>
<dbReference type="InterPro" id="IPR002905">
    <property type="entry name" value="Trm1"/>
</dbReference>
<dbReference type="EMBL" id="KU659966">
    <property type="protein sequence ID" value="AOG17764.1"/>
    <property type="molecule type" value="mRNA"/>
</dbReference>
<evidence type="ECO:0000256" key="1">
    <source>
        <dbReference type="ARBA" id="ARBA00022555"/>
    </source>
</evidence>
<dbReference type="InterPro" id="IPR042296">
    <property type="entry name" value="tRNA_met_Trm1_C"/>
</dbReference>
<dbReference type="CDD" id="cd06662">
    <property type="entry name" value="SURF1"/>
    <property type="match status" value="1"/>
</dbReference>
<reference evidence="12" key="1">
    <citation type="submission" date="2016-01" db="EMBL/GenBank/DDBJ databases">
        <title>Diversity of S-adenosylmethionine dependent methyltransferases of the cryptobiotic chironomid in relation to desiccation stress resistance.</title>
        <authorList>
            <person name="Deviatiiarov R."/>
            <person name="Gusev O."/>
            <person name="Aupov R."/>
            <person name="Cornette R."/>
            <person name="Kikawada T."/>
        </authorList>
    </citation>
    <scope>NUCLEOTIDE SEQUENCE</scope>
</reference>
<dbReference type="GO" id="GO:0000049">
    <property type="term" value="F:tRNA binding"/>
    <property type="evidence" value="ECO:0007669"/>
    <property type="project" value="UniProtKB-UniRule"/>
</dbReference>
<evidence type="ECO:0000256" key="6">
    <source>
        <dbReference type="ARBA" id="ARBA00022884"/>
    </source>
</evidence>
<dbReference type="InterPro" id="IPR029063">
    <property type="entry name" value="SAM-dependent_MTases_sf"/>
</dbReference>
<evidence type="ECO:0000256" key="4">
    <source>
        <dbReference type="ARBA" id="ARBA00022691"/>
    </source>
</evidence>
<comment type="similarity">
    <text evidence="10">Belongs to the class I-like SAM-binding methyltransferase superfamily. Trm1 family.</text>
</comment>
<gene>
    <name evidence="12" type="primary">RNA-MT1</name>
</gene>
<dbReference type="NCBIfam" id="TIGR00308">
    <property type="entry name" value="TRM1"/>
    <property type="match status" value="1"/>
</dbReference>
<dbReference type="CDD" id="cd02440">
    <property type="entry name" value="AdoMet_MTases"/>
    <property type="match status" value="1"/>
</dbReference>
<dbReference type="AlphaFoldDB" id="A0A1B3PDF9"/>
<dbReference type="Gene3D" id="3.30.56.70">
    <property type="entry name" value="N2,N2-dimethylguanosine tRNA methyltransferase, C-terminal domain"/>
    <property type="match status" value="1"/>
</dbReference>
<keyword evidence="5 10" id="KW-0819">tRNA processing</keyword>
<feature type="compositionally biased region" description="Basic residues" evidence="11">
    <location>
        <begin position="493"/>
        <end position="507"/>
    </location>
</feature>
<dbReference type="GO" id="GO:0016020">
    <property type="term" value="C:membrane"/>
    <property type="evidence" value="ECO:0007669"/>
    <property type="project" value="InterPro"/>
</dbReference>
<comment type="catalytic activity">
    <reaction evidence="8">
        <text>guanosine(26) in tRNA + 2 S-adenosyl-L-methionine = N(2)-dimethylguanosine(26) in tRNA + 2 S-adenosyl-L-homocysteine + 2 H(+)</text>
        <dbReference type="Rhea" id="RHEA:43140"/>
        <dbReference type="Rhea" id="RHEA-COMP:10359"/>
        <dbReference type="Rhea" id="RHEA-COMP:10360"/>
        <dbReference type="ChEBI" id="CHEBI:15378"/>
        <dbReference type="ChEBI" id="CHEBI:57856"/>
        <dbReference type="ChEBI" id="CHEBI:59789"/>
        <dbReference type="ChEBI" id="CHEBI:74269"/>
        <dbReference type="ChEBI" id="CHEBI:74513"/>
        <dbReference type="EC" id="2.1.1.216"/>
    </reaction>
</comment>
<feature type="compositionally biased region" description="Basic and acidic residues" evidence="11">
    <location>
        <begin position="508"/>
        <end position="522"/>
    </location>
</feature>
<evidence type="ECO:0000256" key="7">
    <source>
        <dbReference type="ARBA" id="ARBA00039099"/>
    </source>
</evidence>
<dbReference type="GO" id="GO:0005634">
    <property type="term" value="C:nucleus"/>
    <property type="evidence" value="ECO:0007669"/>
    <property type="project" value="TreeGrafter"/>
</dbReference>
<sequence length="761" mass="86633">MGENGPKVIIEGSAKIFEEGNVFYNPVQEFNRDMSICVLNTFLSIYNKELADTEAKRQKVRPKKKVRILEALAATGLRSIRYAKEVEGFDEVVANDLLAEAVKMIKKNVEANGVEDKVEISHSDAMTLMYTSTSFDKRFTVIDLDPYGTPTRFLDAALQSIDDGGLLLVTATDMAVLCGNTPEACIVKYGSVPLRSKACHEMGLRILLRFIESTANRYGRYIKPLLSLSIDFYVRVFLRVYTGQLQCKESSTKQSMVYQCTGCEAITLQPLAVRKVNPENPKSVKFSLPTGPFVTPNCEHCGSKHHMGGPIWSSNLHDNLFVNELMNHVKANGTHLGTYDRILGMLTVVQEELPDVPLYYKIDQMCSLLKMVTIPTLKMRSAILHENYRVSLSHACRNSLKTDAPISLLWDILRFWEKSNPINPVRREEEGAVVLRAILSKEPEKDYEFDFIHQDANPPSRRDALARFPQNPAPYWGPGNRNTLMVEGTKSAKNIRNKNKQKNKRQKDKSDDEEKDTSSKHVKIDDADTNELIPVTTFALGSWQVKRKFWKENLIKEMESKLKMEPLDLPDDLNDLEKMEYQTVKMRGHFIHEREVFMGPRSLTTSDEHKGGGVFTQKSSGSGYHVITPFKLENREETILVNRGWVARDKVKPNSRKEGQIEGTIEIQGIVRLPEARPQFSPEHKQGPLLYRDVPKMCAMTGADPYFIDAKFDPNLRNAPVGGQTRVTLRNEHLSYIITWYSLSAFTGYLWWRQIVRRVPF</sequence>
<keyword evidence="3 10" id="KW-0808">Transferase</keyword>
<dbReference type="Pfam" id="PF02005">
    <property type="entry name" value="TRM"/>
    <property type="match status" value="1"/>
</dbReference>
<keyword evidence="1 10" id="KW-0820">tRNA-binding</keyword>
<protein>
    <recommendedName>
        <fullName evidence="9">tRNA (guanine(26)-N(2))-dimethyltransferase</fullName>
        <ecNumber evidence="7">2.1.1.216</ecNumber>
    </recommendedName>
</protein>
<evidence type="ECO:0000256" key="8">
    <source>
        <dbReference type="ARBA" id="ARBA00051897"/>
    </source>
</evidence>
<keyword evidence="6 10" id="KW-0694">RNA-binding</keyword>
<keyword evidence="4 10" id="KW-0949">S-adenosyl-L-methionine</keyword>
<dbReference type="FunFam" id="3.30.56.70:FF:000001">
    <property type="entry name" value="tRNA (guanine(26)-N(2))-dimethyltransferase"/>
    <property type="match status" value="1"/>
</dbReference>